<organism evidence="3 4">
    <name type="scientific">Desulfoluna spongiiphila</name>
    <dbReference type="NCBI Taxonomy" id="419481"/>
    <lineage>
        <taxon>Bacteria</taxon>
        <taxon>Pseudomonadati</taxon>
        <taxon>Thermodesulfobacteriota</taxon>
        <taxon>Desulfobacteria</taxon>
        <taxon>Desulfobacterales</taxon>
        <taxon>Desulfolunaceae</taxon>
        <taxon>Desulfoluna</taxon>
    </lineage>
</organism>
<evidence type="ECO:0000259" key="2">
    <source>
        <dbReference type="Pfam" id="PF01656"/>
    </source>
</evidence>
<feature type="domain" description="CobQ/CobB/MinD/ParA nucleotide binding" evidence="2">
    <location>
        <begin position="39"/>
        <end position="170"/>
    </location>
</feature>
<keyword evidence="4" id="KW-1185">Reference proteome</keyword>
<dbReference type="InterPro" id="IPR050445">
    <property type="entry name" value="Bact_polysacc_biosynth/exp"/>
</dbReference>
<dbReference type="InterPro" id="IPR002586">
    <property type="entry name" value="CobQ/CobB/MinD/ParA_Nub-bd_dom"/>
</dbReference>
<evidence type="ECO:0000313" key="3">
    <source>
        <dbReference type="EMBL" id="SCX97035.1"/>
    </source>
</evidence>
<dbReference type="Proteomes" id="UP000198870">
    <property type="component" value="Unassembled WGS sequence"/>
</dbReference>
<dbReference type="InterPro" id="IPR027417">
    <property type="entry name" value="P-loop_NTPase"/>
</dbReference>
<name>A0A1G5C3L0_9BACT</name>
<sequence length="239" mass="25560">MDRKHSNTSSTLRNSAETRRIYSVVFEQKGASPPRSVLITSGWWGEGKTTLACNLAALAAGEKGKKVLLIDYNWFSPEVHTQFGIPAEPPPSSSRDVLDKVIAVPGMGDLSILTAAAFTGSESWNDASSIPSQAALINEAKNRYDLIFIDASAVYPTNRNMNDPMLLGKAADGVILVALTHVTPKSKTKRACCALQSSGALVLGIVANQWRNPLSPLSHGPARRHGTGKAGTRLLPSNR</sequence>
<dbReference type="RefSeq" id="WP_175469509.1">
    <property type="nucleotide sequence ID" value="NZ_FMUX01000002.1"/>
</dbReference>
<dbReference type="PANTHER" id="PTHR32309">
    <property type="entry name" value="TYROSINE-PROTEIN KINASE"/>
    <property type="match status" value="1"/>
</dbReference>
<evidence type="ECO:0000256" key="1">
    <source>
        <dbReference type="SAM" id="MobiDB-lite"/>
    </source>
</evidence>
<evidence type="ECO:0000313" key="4">
    <source>
        <dbReference type="Proteomes" id="UP000198870"/>
    </source>
</evidence>
<dbReference type="EMBL" id="FMUX01000002">
    <property type="protein sequence ID" value="SCX97035.1"/>
    <property type="molecule type" value="Genomic_DNA"/>
</dbReference>
<dbReference type="AlphaFoldDB" id="A0A1G5C3L0"/>
<dbReference type="STRING" id="419481.SAMN05216233_102360"/>
<protein>
    <submittedName>
        <fullName evidence="3">Chromosome partitioning ATPase, Mrp family, contains Fe-S cluster</fullName>
    </submittedName>
</protein>
<dbReference type="Pfam" id="PF01656">
    <property type="entry name" value="CbiA"/>
    <property type="match status" value="1"/>
</dbReference>
<dbReference type="Gene3D" id="3.40.50.300">
    <property type="entry name" value="P-loop containing nucleotide triphosphate hydrolases"/>
    <property type="match status" value="1"/>
</dbReference>
<dbReference type="PANTHER" id="PTHR32309:SF31">
    <property type="entry name" value="CAPSULAR EXOPOLYSACCHARIDE FAMILY"/>
    <property type="match status" value="1"/>
</dbReference>
<dbReference type="SUPFAM" id="SSF52540">
    <property type="entry name" value="P-loop containing nucleoside triphosphate hydrolases"/>
    <property type="match status" value="1"/>
</dbReference>
<feature type="region of interest" description="Disordered" evidence="1">
    <location>
        <begin position="216"/>
        <end position="239"/>
    </location>
</feature>
<proteinExistence type="predicted"/>
<reference evidence="3 4" key="1">
    <citation type="submission" date="2016-10" db="EMBL/GenBank/DDBJ databases">
        <authorList>
            <person name="de Groot N.N."/>
        </authorList>
    </citation>
    <scope>NUCLEOTIDE SEQUENCE [LARGE SCALE GENOMIC DNA]</scope>
    <source>
        <strain evidence="3 4">AA1</strain>
    </source>
</reference>
<gene>
    <name evidence="3" type="ORF">SAMN05216233_102360</name>
</gene>
<accession>A0A1G5C3L0</accession>